<feature type="transmembrane region" description="Helical" evidence="6">
    <location>
        <begin position="53"/>
        <end position="76"/>
    </location>
</feature>
<evidence type="ECO:0000256" key="3">
    <source>
        <dbReference type="ARBA" id="ARBA00022692"/>
    </source>
</evidence>
<dbReference type="Proteomes" id="UP000270296">
    <property type="component" value="Unassembled WGS sequence"/>
</dbReference>
<dbReference type="GO" id="GO:0015149">
    <property type="term" value="F:hexose transmembrane transporter activity"/>
    <property type="evidence" value="ECO:0007669"/>
    <property type="project" value="TreeGrafter"/>
</dbReference>
<keyword evidence="8" id="KW-1185">Reference proteome</keyword>
<reference evidence="9" key="1">
    <citation type="submission" date="2016-06" db="UniProtKB">
        <authorList>
            <consortium name="WormBaseParasite"/>
        </authorList>
    </citation>
    <scope>IDENTIFICATION</scope>
</reference>
<dbReference type="AlphaFoldDB" id="A0A183IVL8"/>
<dbReference type="EMBL" id="UZAM01010830">
    <property type="protein sequence ID" value="VDP13874.1"/>
    <property type="molecule type" value="Genomic_DNA"/>
</dbReference>
<keyword evidence="4 6" id="KW-1133">Transmembrane helix</keyword>
<dbReference type="InterPro" id="IPR036259">
    <property type="entry name" value="MFS_trans_sf"/>
</dbReference>
<dbReference type="InterPro" id="IPR045263">
    <property type="entry name" value="GLUT"/>
</dbReference>
<evidence type="ECO:0000313" key="7">
    <source>
        <dbReference type="EMBL" id="VDP13874.1"/>
    </source>
</evidence>
<evidence type="ECO:0000256" key="1">
    <source>
        <dbReference type="ARBA" id="ARBA00004370"/>
    </source>
</evidence>
<dbReference type="SUPFAM" id="SSF103473">
    <property type="entry name" value="MFS general substrate transporter"/>
    <property type="match status" value="1"/>
</dbReference>
<evidence type="ECO:0000256" key="4">
    <source>
        <dbReference type="ARBA" id="ARBA00022989"/>
    </source>
</evidence>
<dbReference type="WBParaSite" id="SBAD_0000795601-mRNA-1">
    <property type="protein sequence ID" value="SBAD_0000795601-mRNA-1"/>
    <property type="gene ID" value="SBAD_0000795601"/>
</dbReference>
<dbReference type="InterPro" id="IPR005828">
    <property type="entry name" value="MFS_sugar_transport-like"/>
</dbReference>
<dbReference type="PANTHER" id="PTHR23503">
    <property type="entry name" value="SOLUTE CARRIER FAMILY 2"/>
    <property type="match status" value="1"/>
</dbReference>
<organism evidence="9">
    <name type="scientific">Soboliphyme baturini</name>
    <dbReference type="NCBI Taxonomy" id="241478"/>
    <lineage>
        <taxon>Eukaryota</taxon>
        <taxon>Metazoa</taxon>
        <taxon>Ecdysozoa</taxon>
        <taxon>Nematoda</taxon>
        <taxon>Enoplea</taxon>
        <taxon>Dorylaimia</taxon>
        <taxon>Dioctophymatida</taxon>
        <taxon>Dioctophymatoidea</taxon>
        <taxon>Soboliphymatidae</taxon>
        <taxon>Soboliphyme</taxon>
    </lineage>
</organism>
<keyword evidence="2" id="KW-0813">Transport</keyword>
<accession>A0A183IVL8</accession>
<dbReference type="Pfam" id="PF00083">
    <property type="entry name" value="Sugar_tr"/>
    <property type="match status" value="2"/>
</dbReference>
<keyword evidence="3 6" id="KW-0812">Transmembrane</keyword>
<dbReference type="Gene3D" id="1.20.1250.20">
    <property type="entry name" value="MFS general substrate transporter like domains"/>
    <property type="match status" value="2"/>
</dbReference>
<feature type="transmembrane region" description="Helical" evidence="6">
    <location>
        <begin position="131"/>
        <end position="152"/>
    </location>
</feature>
<dbReference type="OrthoDB" id="4540492at2759"/>
<evidence type="ECO:0000313" key="9">
    <source>
        <dbReference type="WBParaSite" id="SBAD_0000795601-mRNA-1"/>
    </source>
</evidence>
<feature type="transmembrane region" description="Helical" evidence="6">
    <location>
        <begin position="97"/>
        <end position="119"/>
    </location>
</feature>
<name>A0A183IVL8_9BILA</name>
<evidence type="ECO:0000256" key="5">
    <source>
        <dbReference type="ARBA" id="ARBA00023136"/>
    </source>
</evidence>
<proteinExistence type="predicted"/>
<dbReference type="GO" id="GO:0016020">
    <property type="term" value="C:membrane"/>
    <property type="evidence" value="ECO:0007669"/>
    <property type="project" value="UniProtKB-SubCell"/>
</dbReference>
<dbReference type="PANTHER" id="PTHR23503:SF8">
    <property type="entry name" value="FACILITATED GLUCOSE TRANSPORTER PROTEIN 1"/>
    <property type="match status" value="1"/>
</dbReference>
<comment type="subcellular location">
    <subcellularLocation>
        <location evidence="1">Membrane</location>
    </subcellularLocation>
</comment>
<evidence type="ECO:0000313" key="8">
    <source>
        <dbReference type="Proteomes" id="UP000270296"/>
    </source>
</evidence>
<evidence type="ECO:0000256" key="2">
    <source>
        <dbReference type="ARBA" id="ARBA00022448"/>
    </source>
</evidence>
<sequence>MAMLAATIGSSFVFGYNIGVMNAPEIVMKDWLNETFFTDDWSNASNEGKVSNLWALIVSVFPLGGLLGGMISGLLAEKLGSAAICPMYLTEISPISIRGMLGSTPQLTLTIGTLVSQILGLRNVLGTEMLWPLLLVLTGVPGIIQLLTLGFCPESPVHLITKGKVEQAGCGKGFCSCLTALSLIVTKQE</sequence>
<keyword evidence="5 6" id="KW-0472">Membrane</keyword>
<gene>
    <name evidence="7" type="ORF">SBAD_LOCUS7665</name>
</gene>
<protein>
    <submittedName>
        <fullName evidence="9">MFS domain-containing protein</fullName>
    </submittedName>
</protein>
<reference evidence="7 8" key="2">
    <citation type="submission" date="2018-11" db="EMBL/GenBank/DDBJ databases">
        <authorList>
            <consortium name="Pathogen Informatics"/>
        </authorList>
    </citation>
    <scope>NUCLEOTIDE SEQUENCE [LARGE SCALE GENOMIC DNA]</scope>
</reference>
<evidence type="ECO:0000256" key="6">
    <source>
        <dbReference type="SAM" id="Phobius"/>
    </source>
</evidence>